<keyword evidence="3 6" id="KW-0812">Transmembrane</keyword>
<dbReference type="GO" id="GO:0005886">
    <property type="term" value="C:plasma membrane"/>
    <property type="evidence" value="ECO:0007669"/>
    <property type="project" value="UniProtKB-SubCell"/>
</dbReference>
<name>A0A0H3X3E9_9BURK</name>
<dbReference type="PANTHER" id="PTHR33545">
    <property type="entry name" value="UPF0750 MEMBRANE PROTEIN YITT-RELATED"/>
    <property type="match status" value="1"/>
</dbReference>
<dbReference type="InterPro" id="IPR051461">
    <property type="entry name" value="UPF0750_membrane"/>
</dbReference>
<evidence type="ECO:0000256" key="5">
    <source>
        <dbReference type="ARBA" id="ARBA00023136"/>
    </source>
</evidence>
<evidence type="ECO:0000256" key="6">
    <source>
        <dbReference type="SAM" id="Phobius"/>
    </source>
</evidence>
<keyword evidence="7" id="KW-0614">Plasmid</keyword>
<evidence type="ECO:0000313" key="7">
    <source>
        <dbReference type="EMBL" id="AKM33463.1"/>
    </source>
</evidence>
<feature type="transmembrane region" description="Helical" evidence="6">
    <location>
        <begin position="125"/>
        <end position="143"/>
    </location>
</feature>
<keyword evidence="5 6" id="KW-0472">Membrane</keyword>
<dbReference type="PATRIC" id="fig|656179.3.peg.5341"/>
<evidence type="ECO:0000313" key="8">
    <source>
        <dbReference type="Proteomes" id="UP000035651"/>
    </source>
</evidence>
<dbReference type="InterPro" id="IPR003740">
    <property type="entry name" value="YitT"/>
</dbReference>
<dbReference type="Pfam" id="PF02588">
    <property type="entry name" value="YitT_membrane"/>
    <property type="match status" value="1"/>
</dbReference>
<keyword evidence="2" id="KW-1003">Cell membrane</keyword>
<dbReference type="PANTHER" id="PTHR33545:SF5">
    <property type="entry name" value="UPF0750 MEMBRANE PROTEIN YITT"/>
    <property type="match status" value="1"/>
</dbReference>
<feature type="transmembrane region" description="Helical" evidence="6">
    <location>
        <begin position="86"/>
        <end position="113"/>
    </location>
</feature>
<evidence type="ECO:0000256" key="1">
    <source>
        <dbReference type="ARBA" id="ARBA00004651"/>
    </source>
</evidence>
<keyword evidence="4 6" id="KW-1133">Transmembrane helix</keyword>
<feature type="transmembrane region" description="Helical" evidence="6">
    <location>
        <begin position="190"/>
        <end position="208"/>
    </location>
</feature>
<sequence length="217" mass="21909">MGSKPETQAVAGEGAVGGSPGTAHAISDDVHAMLAGMAFVVVGLVLLKAGGLLTGGEAGLALLGAYVVPFSTSAVYALVNLPFFLLACFTMGVPIALKSLVVSGGLGLTLHLLPRVLHVDFVDPMFAALAGGTLCAVGVLALARHGVGLGGTGIFTLWVKRKFGMNAGLMQIGIDTMLVLASLSTFPVGQVAWSALSVIAASAVLLAWHRSGRHTGH</sequence>
<evidence type="ECO:0008006" key="9">
    <source>
        <dbReference type="Google" id="ProtNLM"/>
    </source>
</evidence>
<gene>
    <name evidence="7" type="ORF">AB870_24820</name>
</gene>
<keyword evidence="8" id="KW-1185">Reference proteome</keyword>
<organism evidence="7 8">
    <name type="scientific">Pandoraea faecigallinarum</name>
    <dbReference type="NCBI Taxonomy" id="656179"/>
    <lineage>
        <taxon>Bacteria</taxon>
        <taxon>Pseudomonadati</taxon>
        <taxon>Pseudomonadota</taxon>
        <taxon>Betaproteobacteria</taxon>
        <taxon>Burkholderiales</taxon>
        <taxon>Burkholderiaceae</taxon>
        <taxon>Pandoraea</taxon>
    </lineage>
</organism>
<dbReference type="EMBL" id="CP011808">
    <property type="protein sequence ID" value="AKM33463.1"/>
    <property type="molecule type" value="Genomic_DNA"/>
</dbReference>
<protein>
    <recommendedName>
        <fullName evidence="9">YitT family protein</fullName>
    </recommendedName>
</protein>
<accession>A0A0H3X3E9</accession>
<geneLocation type="plasmid" evidence="7 8">
    <name>pPF72-1</name>
</geneLocation>
<reference evidence="7" key="1">
    <citation type="submission" date="2016-06" db="EMBL/GenBank/DDBJ databases">
        <title>Complete Genome Sequence of Pandoraea faecigallinarum DSM-23572.</title>
        <authorList>
            <person name="Yong D."/>
            <person name="Ee R."/>
            <person name="Lim Y.-L."/>
            <person name="Yin W.-F."/>
            <person name="Chan K.-G."/>
        </authorList>
    </citation>
    <scope>NUCLEOTIDE SEQUENCE</scope>
    <source>
        <strain evidence="7">DSM 23572</strain>
        <plasmid evidence="7">pPF72-1</plasmid>
    </source>
</reference>
<feature type="transmembrane region" description="Helical" evidence="6">
    <location>
        <begin position="59"/>
        <end position="79"/>
    </location>
</feature>
<evidence type="ECO:0000256" key="2">
    <source>
        <dbReference type="ARBA" id="ARBA00022475"/>
    </source>
</evidence>
<dbReference type="AlphaFoldDB" id="A0A0H3X3E9"/>
<comment type="subcellular location">
    <subcellularLocation>
        <location evidence="1">Cell membrane</location>
        <topology evidence="1">Multi-pass membrane protein</topology>
    </subcellularLocation>
</comment>
<evidence type="ECO:0000256" key="4">
    <source>
        <dbReference type="ARBA" id="ARBA00022989"/>
    </source>
</evidence>
<feature type="transmembrane region" description="Helical" evidence="6">
    <location>
        <begin position="32"/>
        <end position="53"/>
    </location>
</feature>
<dbReference type="KEGG" id="pfg:AB870_24820"/>
<proteinExistence type="predicted"/>
<dbReference type="Proteomes" id="UP000035651">
    <property type="component" value="Plasmid pPF72-1"/>
</dbReference>
<evidence type="ECO:0000256" key="3">
    <source>
        <dbReference type="ARBA" id="ARBA00022692"/>
    </source>
</evidence>